<keyword evidence="6 7" id="KW-0472">Membrane</keyword>
<feature type="transmembrane region" description="Helical" evidence="7">
    <location>
        <begin position="294"/>
        <end position="315"/>
    </location>
</feature>
<keyword evidence="4 7" id="KW-0812">Transmembrane</keyword>
<evidence type="ECO:0000256" key="3">
    <source>
        <dbReference type="ARBA" id="ARBA00022448"/>
    </source>
</evidence>
<feature type="transmembrane region" description="Helical" evidence="7">
    <location>
        <begin position="238"/>
        <end position="256"/>
    </location>
</feature>
<dbReference type="Pfam" id="PF03092">
    <property type="entry name" value="BT1"/>
    <property type="match status" value="1"/>
</dbReference>
<evidence type="ECO:0000256" key="2">
    <source>
        <dbReference type="ARBA" id="ARBA00007015"/>
    </source>
</evidence>
<comment type="subcellular location">
    <subcellularLocation>
        <location evidence="1">Membrane</location>
        <topology evidence="1">Multi-pass membrane protein</topology>
    </subcellularLocation>
</comment>
<dbReference type="InterPro" id="IPR039309">
    <property type="entry name" value="BT1"/>
</dbReference>
<feature type="transmembrane region" description="Helical" evidence="7">
    <location>
        <begin position="171"/>
        <end position="187"/>
    </location>
</feature>
<feature type="transmembrane region" description="Helical" evidence="7">
    <location>
        <begin position="335"/>
        <end position="355"/>
    </location>
</feature>
<reference evidence="8 9" key="1">
    <citation type="submission" date="2020-08" db="EMBL/GenBank/DDBJ databases">
        <title>Genomic Encyclopedia of Type Strains, Phase IV (KMG-IV): sequencing the most valuable type-strain genomes for metagenomic binning, comparative biology and taxonomic classification.</title>
        <authorList>
            <person name="Goeker M."/>
        </authorList>
    </citation>
    <scope>NUCLEOTIDE SEQUENCE [LARGE SCALE GENOMIC DNA]</scope>
    <source>
        <strain evidence="8 9">DSM 23562</strain>
    </source>
</reference>
<feature type="transmembrane region" description="Helical" evidence="7">
    <location>
        <begin position="207"/>
        <end position="226"/>
    </location>
</feature>
<evidence type="ECO:0000256" key="4">
    <source>
        <dbReference type="ARBA" id="ARBA00022692"/>
    </source>
</evidence>
<dbReference type="Gene3D" id="1.20.1250.20">
    <property type="entry name" value="MFS general substrate transporter like domains"/>
    <property type="match status" value="1"/>
</dbReference>
<feature type="transmembrane region" description="Helical" evidence="7">
    <location>
        <begin position="52"/>
        <end position="72"/>
    </location>
</feature>
<keyword evidence="3" id="KW-0813">Transport</keyword>
<evidence type="ECO:0000256" key="6">
    <source>
        <dbReference type="ARBA" id="ARBA00023136"/>
    </source>
</evidence>
<dbReference type="InterPro" id="IPR036259">
    <property type="entry name" value="MFS_trans_sf"/>
</dbReference>
<evidence type="ECO:0000313" key="9">
    <source>
        <dbReference type="Proteomes" id="UP000520814"/>
    </source>
</evidence>
<evidence type="ECO:0000256" key="1">
    <source>
        <dbReference type="ARBA" id="ARBA00004141"/>
    </source>
</evidence>
<name>A0A7W9SN34_ARMRO</name>
<dbReference type="AlphaFoldDB" id="A0A7W9SN34"/>
<comment type="similarity">
    <text evidence="2">Belongs to the major facilitator superfamily. Folate-biopterin transporter (TC 2.A.71) family.</text>
</comment>
<comment type="caution">
    <text evidence="8">The sequence shown here is derived from an EMBL/GenBank/DDBJ whole genome shotgun (WGS) entry which is preliminary data.</text>
</comment>
<protein>
    <submittedName>
        <fullName evidence="8">MFS family permease</fullName>
    </submittedName>
</protein>
<proteinExistence type="inferred from homology"/>
<organism evidence="8 9">
    <name type="scientific">Armatimonas rosea</name>
    <dbReference type="NCBI Taxonomy" id="685828"/>
    <lineage>
        <taxon>Bacteria</taxon>
        <taxon>Bacillati</taxon>
        <taxon>Armatimonadota</taxon>
        <taxon>Armatimonadia</taxon>
        <taxon>Armatimonadales</taxon>
        <taxon>Armatimonadaceae</taxon>
        <taxon>Armatimonas</taxon>
    </lineage>
</organism>
<evidence type="ECO:0000256" key="5">
    <source>
        <dbReference type="ARBA" id="ARBA00022989"/>
    </source>
</evidence>
<sequence length="368" mass="39746">MIYLPTYVQPFMGACTELYPLFGSRRRSYFILASLTISAAWLLLAFQTHYHLVSAICCLLIAITGFTLRGVLINAITVAMGNNLGNYKGVQTVLQLLPLVLMATFAGRLGGIVTEHWSYRAAFSAAAGVSLCYLFLLPLLKEPDAVGAPPAASGEELPNPRLALRQALKDRRLWAVTAFVAYFGLVPSPDTARPYYLTDALHLSKLFIGELSGWGALGAILGVLLVQVAPRRLGVRALATLAASATILAMVPLMLIHDALSAKVGILAFNILASLGAFAYSWMWARACPKGLEAVIFGTLASTQALFYFICDWLGTHMYDWFGPATGHSAAYGWHWTLITCMALGAPLFVLILLLPKTDPADDHLAAP</sequence>
<dbReference type="PANTHER" id="PTHR31585">
    <property type="entry name" value="FOLATE-BIOPTERIN TRANSPORTER 1, CHLOROPLASTIC"/>
    <property type="match status" value="1"/>
</dbReference>
<dbReference type="GO" id="GO:0016020">
    <property type="term" value="C:membrane"/>
    <property type="evidence" value="ECO:0007669"/>
    <property type="project" value="UniProtKB-SubCell"/>
</dbReference>
<dbReference type="SUPFAM" id="SSF103473">
    <property type="entry name" value="MFS general substrate transporter"/>
    <property type="match status" value="1"/>
</dbReference>
<keyword evidence="9" id="KW-1185">Reference proteome</keyword>
<evidence type="ECO:0000313" key="8">
    <source>
        <dbReference type="EMBL" id="MBB6049657.1"/>
    </source>
</evidence>
<feature type="transmembrane region" description="Helical" evidence="7">
    <location>
        <begin position="93"/>
        <end position="113"/>
    </location>
</feature>
<keyword evidence="5 7" id="KW-1133">Transmembrane helix</keyword>
<feature type="transmembrane region" description="Helical" evidence="7">
    <location>
        <begin position="262"/>
        <end position="282"/>
    </location>
</feature>
<feature type="transmembrane region" description="Helical" evidence="7">
    <location>
        <begin position="119"/>
        <end position="140"/>
    </location>
</feature>
<accession>A0A7W9SN34</accession>
<evidence type="ECO:0000256" key="7">
    <source>
        <dbReference type="SAM" id="Phobius"/>
    </source>
</evidence>
<dbReference type="Proteomes" id="UP000520814">
    <property type="component" value="Unassembled WGS sequence"/>
</dbReference>
<gene>
    <name evidence="8" type="ORF">HNQ39_001419</name>
</gene>
<feature type="transmembrane region" description="Helical" evidence="7">
    <location>
        <begin position="29"/>
        <end position="46"/>
    </location>
</feature>
<dbReference type="PANTHER" id="PTHR31585:SF0">
    <property type="entry name" value="FOLATE-BIOPTERIN TRANSPORTER 1, CHLOROPLASTIC"/>
    <property type="match status" value="1"/>
</dbReference>
<dbReference type="EMBL" id="JACHGW010000001">
    <property type="protein sequence ID" value="MBB6049657.1"/>
    <property type="molecule type" value="Genomic_DNA"/>
</dbReference>